<dbReference type="InterPro" id="IPR037523">
    <property type="entry name" value="VOC_core"/>
</dbReference>
<evidence type="ECO:0000313" key="3">
    <source>
        <dbReference type="Proteomes" id="UP000536262"/>
    </source>
</evidence>
<keyword evidence="3" id="KW-1185">Reference proteome</keyword>
<proteinExistence type="predicted"/>
<feature type="domain" description="VOC" evidence="1">
    <location>
        <begin position="11"/>
        <end position="160"/>
    </location>
</feature>
<dbReference type="SUPFAM" id="SSF54593">
    <property type="entry name" value="Glyoxalase/Bleomycin resistance protein/Dihydroxybiphenyl dioxygenase"/>
    <property type="match status" value="1"/>
</dbReference>
<evidence type="ECO:0000313" key="2">
    <source>
        <dbReference type="EMBL" id="MBB6352531.1"/>
    </source>
</evidence>
<organism evidence="2 3">
    <name type="scientific">Aminobacter aganoensis</name>
    <dbReference type="NCBI Taxonomy" id="83264"/>
    <lineage>
        <taxon>Bacteria</taxon>
        <taxon>Pseudomonadati</taxon>
        <taxon>Pseudomonadota</taxon>
        <taxon>Alphaproteobacteria</taxon>
        <taxon>Hyphomicrobiales</taxon>
        <taxon>Phyllobacteriaceae</taxon>
        <taxon>Aminobacter</taxon>
    </lineage>
</organism>
<accession>A0A7X0KID1</accession>
<comment type="caution">
    <text evidence="2">The sequence shown here is derived from an EMBL/GenBank/DDBJ whole genome shotgun (WGS) entry which is preliminary data.</text>
</comment>
<dbReference type="EMBL" id="JACHOU010000001">
    <property type="protein sequence ID" value="MBB6352531.1"/>
    <property type="molecule type" value="Genomic_DNA"/>
</dbReference>
<dbReference type="RefSeq" id="WP_184697364.1">
    <property type="nucleotide sequence ID" value="NZ_BAABEG010000001.1"/>
</dbReference>
<reference evidence="2 3" key="1">
    <citation type="submission" date="2020-08" db="EMBL/GenBank/DDBJ databases">
        <title>Genomic Encyclopedia of Type Strains, Phase IV (KMG-IV): sequencing the most valuable type-strain genomes for metagenomic binning, comparative biology and taxonomic classification.</title>
        <authorList>
            <person name="Goeker M."/>
        </authorList>
    </citation>
    <scope>NUCLEOTIDE SEQUENCE [LARGE SCALE GENOMIC DNA]</scope>
    <source>
        <strain evidence="2 3">DSM 7051</strain>
    </source>
</reference>
<sequence>MTKTLQSGPRALDHVVLPTPSLAVARERLTSLGFTAAPQGIHPFGTVNCCIYLADGTFLEPLAVGDVAAADQAVAAGNVFVARDRSFRAAHGDDGFSAVVFASDDADADHRRYVEAGVSAGPRLDFSRPFVDAGGLADVASFRLAFAAEPSNAGDAFFFACERANAPNVDRSALQAHANGASRVVAVEARAGDAASAAAFLAMVARSFAGVASGGAKVPLANADVMVRASAGRKHIQLDAIVFAVGDLAAARALLVRNGIAHDLSGQRLVIPPAPGQGAAFIFEEKS</sequence>
<gene>
    <name evidence="2" type="ORF">GGR00_000283</name>
</gene>
<protein>
    <recommendedName>
        <fullName evidence="1">VOC domain-containing protein</fullName>
    </recommendedName>
</protein>
<evidence type="ECO:0000259" key="1">
    <source>
        <dbReference type="PROSITE" id="PS51819"/>
    </source>
</evidence>
<dbReference type="PROSITE" id="PS51819">
    <property type="entry name" value="VOC"/>
    <property type="match status" value="1"/>
</dbReference>
<dbReference type="Pfam" id="PF13468">
    <property type="entry name" value="Glyoxalase_3"/>
    <property type="match status" value="1"/>
</dbReference>
<dbReference type="Gene3D" id="3.10.180.10">
    <property type="entry name" value="2,3-Dihydroxybiphenyl 1,2-Dioxygenase, domain 1"/>
    <property type="match status" value="1"/>
</dbReference>
<dbReference type="InterPro" id="IPR025870">
    <property type="entry name" value="Glyoxalase-like_dom"/>
</dbReference>
<dbReference type="AlphaFoldDB" id="A0A7X0KID1"/>
<dbReference type="InterPro" id="IPR029068">
    <property type="entry name" value="Glyas_Bleomycin-R_OHBP_Dase"/>
</dbReference>
<dbReference type="Proteomes" id="UP000536262">
    <property type="component" value="Unassembled WGS sequence"/>
</dbReference>
<name>A0A7X0KID1_9HYPH</name>